<organism evidence="1 2">
    <name type="scientific">Aquaticitalea lipolytica</name>
    <dbReference type="NCBI Taxonomy" id="1247562"/>
    <lineage>
        <taxon>Bacteria</taxon>
        <taxon>Pseudomonadati</taxon>
        <taxon>Bacteroidota</taxon>
        <taxon>Flavobacteriia</taxon>
        <taxon>Flavobacteriales</taxon>
        <taxon>Flavobacteriaceae</taxon>
        <taxon>Aquaticitalea</taxon>
    </lineage>
</organism>
<evidence type="ECO:0000313" key="1">
    <source>
        <dbReference type="EMBL" id="GFZ87006.1"/>
    </source>
</evidence>
<protein>
    <submittedName>
        <fullName evidence="1">Uncharacterized protein</fullName>
    </submittedName>
</protein>
<accession>A0A8J2TQ10</accession>
<evidence type="ECO:0000313" key="2">
    <source>
        <dbReference type="Proteomes" id="UP000598120"/>
    </source>
</evidence>
<dbReference type="AlphaFoldDB" id="A0A8J2TQ10"/>
<name>A0A8J2TQ10_9FLAO</name>
<dbReference type="RefSeq" id="WP_188606003.1">
    <property type="nucleotide sequence ID" value="NZ_BMIC01000003.1"/>
</dbReference>
<gene>
    <name evidence="1" type="ORF">GCM10011531_17620</name>
</gene>
<reference evidence="1 2" key="1">
    <citation type="journal article" date="2014" name="Int. J. Syst. Evol. Microbiol.">
        <title>Complete genome sequence of Corynebacterium casei LMG S-19264T (=DSM 44701T), isolated from a smear-ripened cheese.</title>
        <authorList>
            <consortium name="US DOE Joint Genome Institute (JGI-PGF)"/>
            <person name="Walter F."/>
            <person name="Albersmeier A."/>
            <person name="Kalinowski J."/>
            <person name="Ruckert C."/>
        </authorList>
    </citation>
    <scope>NUCLEOTIDE SEQUENCE [LARGE SCALE GENOMIC DNA]</scope>
    <source>
        <strain evidence="1 2">CGMCC 1.15295</strain>
    </source>
</reference>
<sequence>MENELKSCKNCGDSIIDGRSDKIFCNDYCRYYYNNENGLRNRVYQFFLKYKESIVKYIDDEIKSITANLDTATKKMNEAEHESEDYWDGLFKKIILSQDLKQLKKLKESIPF</sequence>
<comment type="caution">
    <text evidence="1">The sequence shown here is derived from an EMBL/GenBank/DDBJ whole genome shotgun (WGS) entry which is preliminary data.</text>
</comment>
<dbReference type="EMBL" id="BMIC01000003">
    <property type="protein sequence ID" value="GFZ87006.1"/>
    <property type="molecule type" value="Genomic_DNA"/>
</dbReference>
<keyword evidence="2" id="KW-1185">Reference proteome</keyword>
<dbReference type="Proteomes" id="UP000598120">
    <property type="component" value="Unassembled WGS sequence"/>
</dbReference>
<proteinExistence type="predicted"/>